<sequence length="125" mass="14224">MGFQHHIGAGLPEMLSWKIRIDQYFESVGVTDDEKKKTPIGLNGGALQKQYKDYIADCSSVEDENKAWARFHEKDSTSAIIRDVLLGLKSLKPMKPATAREMKSVLDELTAFARRIRELNEEQEL</sequence>
<organism evidence="1 2">
    <name type="scientific">Halocaridina rubra</name>
    <name type="common">Hawaiian red shrimp</name>
    <dbReference type="NCBI Taxonomy" id="373956"/>
    <lineage>
        <taxon>Eukaryota</taxon>
        <taxon>Metazoa</taxon>
        <taxon>Ecdysozoa</taxon>
        <taxon>Arthropoda</taxon>
        <taxon>Crustacea</taxon>
        <taxon>Multicrustacea</taxon>
        <taxon>Malacostraca</taxon>
        <taxon>Eumalacostraca</taxon>
        <taxon>Eucarida</taxon>
        <taxon>Decapoda</taxon>
        <taxon>Pleocyemata</taxon>
        <taxon>Caridea</taxon>
        <taxon>Atyoidea</taxon>
        <taxon>Atyidae</taxon>
        <taxon>Halocaridina</taxon>
    </lineage>
</organism>
<accession>A0AAN9AAZ5</accession>
<feature type="non-terminal residue" evidence="1">
    <location>
        <position position="125"/>
    </location>
</feature>
<keyword evidence="2" id="KW-1185">Reference proteome</keyword>
<name>A0AAN9AAZ5_HALRR</name>
<gene>
    <name evidence="1" type="ORF">SK128_001509</name>
</gene>
<proteinExistence type="predicted"/>
<dbReference type="Proteomes" id="UP001381693">
    <property type="component" value="Unassembled WGS sequence"/>
</dbReference>
<reference evidence="1 2" key="1">
    <citation type="submission" date="2023-11" db="EMBL/GenBank/DDBJ databases">
        <title>Halocaridina rubra genome assembly.</title>
        <authorList>
            <person name="Smith C."/>
        </authorList>
    </citation>
    <scope>NUCLEOTIDE SEQUENCE [LARGE SCALE GENOMIC DNA]</scope>
    <source>
        <strain evidence="1">EP-1</strain>
        <tissue evidence="1">Whole</tissue>
    </source>
</reference>
<dbReference type="EMBL" id="JAXCGZ010005480">
    <property type="protein sequence ID" value="KAK7081308.1"/>
    <property type="molecule type" value="Genomic_DNA"/>
</dbReference>
<protein>
    <submittedName>
        <fullName evidence="1">Uncharacterized protein</fullName>
    </submittedName>
</protein>
<comment type="caution">
    <text evidence="1">The sequence shown here is derived from an EMBL/GenBank/DDBJ whole genome shotgun (WGS) entry which is preliminary data.</text>
</comment>
<dbReference type="AlphaFoldDB" id="A0AAN9AAZ5"/>
<evidence type="ECO:0000313" key="2">
    <source>
        <dbReference type="Proteomes" id="UP001381693"/>
    </source>
</evidence>
<evidence type="ECO:0000313" key="1">
    <source>
        <dbReference type="EMBL" id="KAK7081308.1"/>
    </source>
</evidence>